<organism evidence="2 3">
    <name type="scientific">Blastocystis sp. subtype 1 (strain ATCC 50177 / NandII)</name>
    <dbReference type="NCBI Taxonomy" id="478820"/>
    <lineage>
        <taxon>Eukaryota</taxon>
        <taxon>Sar</taxon>
        <taxon>Stramenopiles</taxon>
        <taxon>Bigyra</taxon>
        <taxon>Opalozoa</taxon>
        <taxon>Opalinata</taxon>
        <taxon>Blastocystidae</taxon>
        <taxon>Blastocystis</taxon>
    </lineage>
</organism>
<evidence type="ECO:0000313" key="3">
    <source>
        <dbReference type="Proteomes" id="UP000078348"/>
    </source>
</evidence>
<dbReference type="AlphaFoldDB" id="A0A196SDK7"/>
<keyword evidence="1" id="KW-1133">Transmembrane helix</keyword>
<name>A0A196SDK7_BLAHN</name>
<sequence length="68" mass="7241">MNCISFIGTMILTYQTIVSSSSSTPSDLVSPQKEFILFAIESLVTVLPGIGVFGKKLIKAVKVDSSVC</sequence>
<gene>
    <name evidence="2" type="ORF">AV274_4140</name>
</gene>
<evidence type="ECO:0000313" key="2">
    <source>
        <dbReference type="EMBL" id="OAO14217.1"/>
    </source>
</evidence>
<dbReference type="Proteomes" id="UP000078348">
    <property type="component" value="Unassembled WGS sequence"/>
</dbReference>
<dbReference type="EMBL" id="LXWW01000281">
    <property type="protein sequence ID" value="OAO14217.1"/>
    <property type="molecule type" value="Genomic_DNA"/>
</dbReference>
<feature type="transmembrane region" description="Helical" evidence="1">
    <location>
        <begin position="35"/>
        <end position="53"/>
    </location>
</feature>
<keyword evidence="3" id="KW-1185">Reference proteome</keyword>
<reference evidence="2 3" key="1">
    <citation type="submission" date="2016-05" db="EMBL/GenBank/DDBJ databases">
        <title>Nuclear genome of Blastocystis sp. subtype 1 NandII.</title>
        <authorList>
            <person name="Gentekaki E."/>
            <person name="Curtis B."/>
            <person name="Stairs C."/>
            <person name="Eme L."/>
            <person name="Herman E."/>
            <person name="Klimes V."/>
            <person name="Arias M.C."/>
            <person name="Elias M."/>
            <person name="Hilliou F."/>
            <person name="Klute M."/>
            <person name="Malik S.-B."/>
            <person name="Pightling A."/>
            <person name="Rachubinski R."/>
            <person name="Salas D."/>
            <person name="Schlacht A."/>
            <person name="Suga H."/>
            <person name="Archibald J."/>
            <person name="Ball S.G."/>
            <person name="Clark G."/>
            <person name="Dacks J."/>
            <person name="Van Der Giezen M."/>
            <person name="Tsaousis A."/>
            <person name="Roger A."/>
        </authorList>
    </citation>
    <scope>NUCLEOTIDE SEQUENCE [LARGE SCALE GENOMIC DNA]</scope>
    <source>
        <strain evidence="3">ATCC 50177 / NandII</strain>
    </source>
</reference>
<comment type="caution">
    <text evidence="2">The sequence shown here is derived from an EMBL/GenBank/DDBJ whole genome shotgun (WGS) entry which is preliminary data.</text>
</comment>
<accession>A0A196SDK7</accession>
<keyword evidence="1" id="KW-0472">Membrane</keyword>
<keyword evidence="1" id="KW-0812">Transmembrane</keyword>
<protein>
    <submittedName>
        <fullName evidence="2">Uncharacterized protein</fullName>
    </submittedName>
</protein>
<evidence type="ECO:0000256" key="1">
    <source>
        <dbReference type="SAM" id="Phobius"/>
    </source>
</evidence>
<proteinExistence type="predicted"/>